<accession>A0A9P4WH36</accession>
<reference evidence="3" key="1">
    <citation type="submission" date="2019-04" db="EMBL/GenBank/DDBJ databases">
        <title>Sequencing of skin fungus with MAO and IRED activity.</title>
        <authorList>
            <person name="Marsaioli A.J."/>
            <person name="Bonatto J.M.C."/>
            <person name="Reis Junior O."/>
        </authorList>
    </citation>
    <scope>NUCLEOTIDE SEQUENCE</scope>
    <source>
        <strain evidence="3">28M1</strain>
    </source>
</reference>
<evidence type="ECO:0000313" key="4">
    <source>
        <dbReference type="Proteomes" id="UP000758155"/>
    </source>
</evidence>
<keyword evidence="4" id="KW-1185">Reference proteome</keyword>
<evidence type="ECO:0000256" key="1">
    <source>
        <dbReference type="ARBA" id="ARBA00023242"/>
    </source>
</evidence>
<dbReference type="GO" id="GO:0008270">
    <property type="term" value="F:zinc ion binding"/>
    <property type="evidence" value="ECO:0007669"/>
    <property type="project" value="InterPro"/>
</dbReference>
<dbReference type="GO" id="GO:0006351">
    <property type="term" value="P:DNA-templated transcription"/>
    <property type="evidence" value="ECO:0007669"/>
    <property type="project" value="InterPro"/>
</dbReference>
<feature type="domain" description="Xylanolytic transcriptional activator regulatory" evidence="2">
    <location>
        <begin position="247"/>
        <end position="320"/>
    </location>
</feature>
<dbReference type="EMBL" id="SWKV01000111">
    <property type="protein sequence ID" value="KAF3032087.1"/>
    <property type="molecule type" value="Genomic_DNA"/>
</dbReference>
<evidence type="ECO:0000259" key="2">
    <source>
        <dbReference type="SMART" id="SM00906"/>
    </source>
</evidence>
<protein>
    <recommendedName>
        <fullName evidence="2">Xylanolytic transcriptional activator regulatory domain-containing protein</fullName>
    </recommendedName>
</protein>
<name>A0A9P4WH36_9PLEO</name>
<sequence length="613" mass="68187">MSTLINNGSGLARRSIMPRRENSELRFSDASALGLSMEARMARIESMMKSLLQERATYTSPPAVPPCDETGSDIAMSMSMDDSVNPALTFLSQPPHDIHPRLQDAIDPLLATDTNNVRLDNRNLMFPDPAIYQGYIATFFDEFHGYYPCVDEQRFRGRSQRMLAVPEVHPDDVCFLALNYIIFALHAVSNGITASGRQRKPSGWHWLQLADKVVGKRPLMGHGDISLAQFLLFKAIYCALVDQPSLAYNTVGLASRYTLQHGMNLKESYTGSDVWETFERLRVFWNVLIADRRISLSCKRPYILRDLDIGVERPSDVYGRDITPLVEPSQSEAAREVNEYLDFMVQWAHFAGSLWDSVLAAHVHANDLADQALTFNAAIDDFIVNTFADIGDRWSVFAHRRCQYVRLCFDNLILMAHRATISSLQFEGRTSDLLQVAVTSMAHVRVHGWVSTNGYLLRYQMVTTLAASLHLLSSALVGNHFDDIDLRPGNALGKAEFNAAVDLLSGLAQSVPLAQRVLDDFERIVPVVRHVFAKCAEGPSSLQGAPDWAVSGDFIPADAAKLLPYKERVPDICVSVLYNGIWATNVGSKTDRGFSAWDAGLEPGGARSSVLWV</sequence>
<dbReference type="GO" id="GO:0003677">
    <property type="term" value="F:DNA binding"/>
    <property type="evidence" value="ECO:0007669"/>
    <property type="project" value="InterPro"/>
</dbReference>
<dbReference type="InterPro" id="IPR007219">
    <property type="entry name" value="XnlR_reg_dom"/>
</dbReference>
<keyword evidence="1" id="KW-0539">Nucleus</keyword>
<dbReference type="SMART" id="SM00906">
    <property type="entry name" value="Fungal_trans"/>
    <property type="match status" value="1"/>
</dbReference>
<dbReference type="InterPro" id="IPR050987">
    <property type="entry name" value="AtrR-like"/>
</dbReference>
<dbReference type="Proteomes" id="UP000758155">
    <property type="component" value="Unassembled WGS sequence"/>
</dbReference>
<dbReference type="GO" id="GO:0003700">
    <property type="term" value="F:DNA-binding transcription factor activity"/>
    <property type="evidence" value="ECO:0007669"/>
    <property type="project" value="InterPro"/>
</dbReference>
<dbReference type="CDD" id="cd12148">
    <property type="entry name" value="fungal_TF_MHR"/>
    <property type="match status" value="1"/>
</dbReference>
<dbReference type="AlphaFoldDB" id="A0A9P4WH36"/>
<comment type="caution">
    <text evidence="3">The sequence shown here is derived from an EMBL/GenBank/DDBJ whole genome shotgun (WGS) entry which is preliminary data.</text>
</comment>
<dbReference type="OrthoDB" id="3788466at2759"/>
<evidence type="ECO:0000313" key="3">
    <source>
        <dbReference type="EMBL" id="KAF3032087.1"/>
    </source>
</evidence>
<dbReference type="PANTHER" id="PTHR46910:SF11">
    <property type="entry name" value="ZN(2)-C6 FUNGAL-TYPE DOMAIN-CONTAINING PROTEIN"/>
    <property type="match status" value="1"/>
</dbReference>
<dbReference type="Pfam" id="PF04082">
    <property type="entry name" value="Fungal_trans"/>
    <property type="match status" value="1"/>
</dbReference>
<organism evidence="3 4">
    <name type="scientific">Didymella heteroderae</name>
    <dbReference type="NCBI Taxonomy" id="1769908"/>
    <lineage>
        <taxon>Eukaryota</taxon>
        <taxon>Fungi</taxon>
        <taxon>Dikarya</taxon>
        <taxon>Ascomycota</taxon>
        <taxon>Pezizomycotina</taxon>
        <taxon>Dothideomycetes</taxon>
        <taxon>Pleosporomycetidae</taxon>
        <taxon>Pleosporales</taxon>
        <taxon>Pleosporineae</taxon>
        <taxon>Didymellaceae</taxon>
        <taxon>Didymella</taxon>
    </lineage>
</organism>
<proteinExistence type="predicted"/>
<gene>
    <name evidence="3" type="ORF">E8E12_003377</name>
</gene>
<dbReference type="PANTHER" id="PTHR46910">
    <property type="entry name" value="TRANSCRIPTION FACTOR PDR1"/>
    <property type="match status" value="1"/>
</dbReference>